<evidence type="ECO:0000313" key="2">
    <source>
        <dbReference type="Proteomes" id="UP001148786"/>
    </source>
</evidence>
<sequence length="323" mass="35897">MMSFSKAPRLIREGDVMLAKPKHFEPRPEGAGGIGHHPVVVLTYPDMFGKVKVASMSHSHPNNPPQRPTSLFNLPRDPVKGEGTISVGEPKIIDCRMLKVPSLPTAMRHADFVALKAEILKNITDETALNTMAPQESFNETVFGLSTGISPDEQNHLTSSFGILETDKISGQLVAKHRQKPEESPEESYHKNLFCFSVVPEPERHQQERVYPSVESGFSYHPGPQVFPQHDFHLFGSFATHGTHDHGSQAYYISPTLFSHHTSCENETGTDGSVKNVNAIISGHSRDQIYSHTLLRPIYISAVQPPIASQWPILPDLFIKEEP</sequence>
<dbReference type="AlphaFoldDB" id="A0A9W8K0K1"/>
<reference evidence="1" key="1">
    <citation type="submission" date="2022-07" db="EMBL/GenBank/DDBJ databases">
        <title>Genome Sequence of Agrocybe chaxingu.</title>
        <authorList>
            <person name="Buettner E."/>
        </authorList>
    </citation>
    <scope>NUCLEOTIDE SEQUENCE</scope>
    <source>
        <strain evidence="1">MP-N11</strain>
    </source>
</reference>
<evidence type="ECO:0000313" key="1">
    <source>
        <dbReference type="EMBL" id="KAJ3508514.1"/>
    </source>
</evidence>
<dbReference type="EMBL" id="JANKHO010000555">
    <property type="protein sequence ID" value="KAJ3508514.1"/>
    <property type="molecule type" value="Genomic_DNA"/>
</dbReference>
<comment type="caution">
    <text evidence="1">The sequence shown here is derived from an EMBL/GenBank/DDBJ whole genome shotgun (WGS) entry which is preliminary data.</text>
</comment>
<accession>A0A9W8K0K1</accession>
<keyword evidence="2" id="KW-1185">Reference proteome</keyword>
<gene>
    <name evidence="1" type="ORF">NLJ89_g5712</name>
</gene>
<proteinExistence type="predicted"/>
<protein>
    <submittedName>
        <fullName evidence="1">Uncharacterized protein</fullName>
    </submittedName>
</protein>
<dbReference type="Proteomes" id="UP001148786">
    <property type="component" value="Unassembled WGS sequence"/>
</dbReference>
<name>A0A9W8K0K1_9AGAR</name>
<organism evidence="1 2">
    <name type="scientific">Agrocybe chaxingu</name>
    <dbReference type="NCBI Taxonomy" id="84603"/>
    <lineage>
        <taxon>Eukaryota</taxon>
        <taxon>Fungi</taxon>
        <taxon>Dikarya</taxon>
        <taxon>Basidiomycota</taxon>
        <taxon>Agaricomycotina</taxon>
        <taxon>Agaricomycetes</taxon>
        <taxon>Agaricomycetidae</taxon>
        <taxon>Agaricales</taxon>
        <taxon>Agaricineae</taxon>
        <taxon>Strophariaceae</taxon>
        <taxon>Agrocybe</taxon>
    </lineage>
</organism>